<dbReference type="InterPro" id="IPR032675">
    <property type="entry name" value="LRR_dom_sf"/>
</dbReference>
<evidence type="ECO:0000313" key="2">
    <source>
        <dbReference type="EMBL" id="EFI97435.1"/>
    </source>
</evidence>
<dbReference type="VEuPathDB" id="FungiDB:SCHCODRAFT_02625364"/>
<dbReference type="RefSeq" id="XP_003032338.1">
    <property type="nucleotide sequence ID" value="XM_003032292.1"/>
</dbReference>
<dbReference type="PANTHER" id="PTHR38926:SF72">
    <property type="entry name" value="IM:7136021-RELATED"/>
    <property type="match status" value="1"/>
</dbReference>
<dbReference type="EMBL" id="GL377306">
    <property type="protein sequence ID" value="EFI97435.1"/>
    <property type="molecule type" value="Genomic_DNA"/>
</dbReference>
<protein>
    <submittedName>
        <fullName evidence="2">Expressed protein</fullName>
    </submittedName>
</protein>
<dbReference type="Gene3D" id="3.80.10.10">
    <property type="entry name" value="Ribonuclease Inhibitor"/>
    <property type="match status" value="1"/>
</dbReference>
<dbReference type="HOGENOM" id="CLU_614170_0_0_1"/>
<accession>D8Q5M2</accession>
<sequence length="449" mass="51542">MVDNLPPELLTQILLACLPENWGSLRPFSSILSVSHVCRYWREICLSTPEMWQRVTYDANDVGSRWRSDEIEPLREYLRRSAGAPLTIAMYTGDMGLHDEPKLSGRESQIADLWRLIFAESSRWTVAHLVRDGRVRIPVSYQDALDVLMLEELRLTCIRNSAWSYALDPSITFRWLANAPALRRLSLSEPFVPSQTQAPWAQLTHLSLDLDELASLHECVTVLPRCIAVERLMLSVNTAKWNERFPVVDVPSLHTLTLCSDAIYLLCYIRVPNLTRLALLTEGLFTVRHYDAFAMLAQRETLESLRSLTIQQPLRYPQRLEQMLDTIPGLIHLEIKDKCFPQIHPISELPSTFRAIGKARNLESLSLQLCMFGWLFPDVVQLLDQQISQLPQLKSLHLWGVPEAKRLAKAGEYKDWIDGLRERGVHVRSDEDCMQEAGRFHSYGNRTTD</sequence>
<dbReference type="Proteomes" id="UP000007431">
    <property type="component" value="Unassembled WGS sequence"/>
</dbReference>
<reference evidence="2 3" key="1">
    <citation type="journal article" date="2010" name="Nat. Biotechnol.">
        <title>Genome sequence of the model mushroom Schizophyllum commune.</title>
        <authorList>
            <person name="Ohm R.A."/>
            <person name="de Jong J.F."/>
            <person name="Lugones L.G."/>
            <person name="Aerts A."/>
            <person name="Kothe E."/>
            <person name="Stajich J.E."/>
            <person name="de Vries R.P."/>
            <person name="Record E."/>
            <person name="Levasseur A."/>
            <person name="Baker S.E."/>
            <person name="Bartholomew K.A."/>
            <person name="Coutinho P.M."/>
            <person name="Erdmann S."/>
            <person name="Fowler T.J."/>
            <person name="Gathman A.C."/>
            <person name="Lombard V."/>
            <person name="Henrissat B."/>
            <person name="Knabe N."/>
            <person name="Kuees U."/>
            <person name="Lilly W.W."/>
            <person name="Lindquist E."/>
            <person name="Lucas S."/>
            <person name="Magnuson J.K."/>
            <person name="Piumi F."/>
            <person name="Raudaskoski M."/>
            <person name="Salamov A."/>
            <person name="Schmutz J."/>
            <person name="Schwarze F.W.M.R."/>
            <person name="vanKuyk P.A."/>
            <person name="Horton J.S."/>
            <person name="Grigoriev I.V."/>
            <person name="Woesten H.A.B."/>
        </authorList>
    </citation>
    <scope>NUCLEOTIDE SEQUENCE [LARGE SCALE GENOMIC DNA]</scope>
    <source>
        <strain evidence="3">H4-8 / FGSC 9210</strain>
    </source>
</reference>
<evidence type="ECO:0000313" key="3">
    <source>
        <dbReference type="Proteomes" id="UP000007431"/>
    </source>
</evidence>
<name>D8Q5M2_SCHCM</name>
<dbReference type="KEGG" id="scm:SCHCO_02625364"/>
<dbReference type="SUPFAM" id="SSF81383">
    <property type="entry name" value="F-box domain"/>
    <property type="match status" value="1"/>
</dbReference>
<feature type="domain" description="F-box" evidence="1">
    <location>
        <begin position="3"/>
        <end position="56"/>
    </location>
</feature>
<dbReference type="AlphaFoldDB" id="D8Q5M2"/>
<dbReference type="PANTHER" id="PTHR38926">
    <property type="entry name" value="F-BOX DOMAIN CONTAINING PROTEIN, EXPRESSED"/>
    <property type="match status" value="1"/>
</dbReference>
<dbReference type="InParanoid" id="D8Q5M2"/>
<gene>
    <name evidence="2" type="ORF">SCHCODRAFT_85251</name>
</gene>
<evidence type="ECO:0000259" key="1">
    <source>
        <dbReference type="Pfam" id="PF12937"/>
    </source>
</evidence>
<dbReference type="Gene3D" id="1.20.1280.50">
    <property type="match status" value="1"/>
</dbReference>
<dbReference type="OrthoDB" id="3270987at2759"/>
<dbReference type="InterPro" id="IPR036047">
    <property type="entry name" value="F-box-like_dom_sf"/>
</dbReference>
<keyword evidence="3" id="KW-1185">Reference proteome</keyword>
<dbReference type="Pfam" id="PF12937">
    <property type="entry name" value="F-box-like"/>
    <property type="match status" value="1"/>
</dbReference>
<organism evidence="3">
    <name type="scientific">Schizophyllum commune (strain H4-8 / FGSC 9210)</name>
    <name type="common">Split gill fungus</name>
    <dbReference type="NCBI Taxonomy" id="578458"/>
    <lineage>
        <taxon>Eukaryota</taxon>
        <taxon>Fungi</taxon>
        <taxon>Dikarya</taxon>
        <taxon>Basidiomycota</taxon>
        <taxon>Agaricomycotina</taxon>
        <taxon>Agaricomycetes</taxon>
        <taxon>Agaricomycetidae</taxon>
        <taxon>Agaricales</taxon>
        <taxon>Schizophyllaceae</taxon>
        <taxon>Schizophyllum</taxon>
    </lineage>
</organism>
<dbReference type="GeneID" id="9589976"/>
<dbReference type="SUPFAM" id="SSF52058">
    <property type="entry name" value="L domain-like"/>
    <property type="match status" value="1"/>
</dbReference>
<dbReference type="InterPro" id="IPR001810">
    <property type="entry name" value="F-box_dom"/>
</dbReference>
<proteinExistence type="predicted"/>